<feature type="transmembrane region" description="Helical" evidence="9">
    <location>
        <begin position="117"/>
        <end position="136"/>
    </location>
</feature>
<dbReference type="OrthoDB" id="9810759at2"/>
<dbReference type="InterPro" id="IPR036721">
    <property type="entry name" value="RCK_C_sf"/>
</dbReference>
<comment type="subcellular location">
    <subcellularLocation>
        <location evidence="1">Cell membrane</location>
        <topology evidence="1">Multi-pass membrane protein</topology>
    </subcellularLocation>
</comment>
<dbReference type="GO" id="GO:1902600">
    <property type="term" value="P:proton transmembrane transport"/>
    <property type="evidence" value="ECO:0007669"/>
    <property type="project" value="InterPro"/>
</dbReference>
<dbReference type="Gene3D" id="1.20.1530.20">
    <property type="match status" value="1"/>
</dbReference>
<feature type="domain" description="RCK C-terminal" evidence="10">
    <location>
        <begin position="394"/>
        <end position="462"/>
    </location>
</feature>
<feature type="transmembrane region" description="Helical" evidence="9">
    <location>
        <begin position="182"/>
        <end position="201"/>
    </location>
</feature>
<keyword evidence="2" id="KW-0813">Transport</keyword>
<feature type="transmembrane region" description="Helical" evidence="9">
    <location>
        <begin position="29"/>
        <end position="48"/>
    </location>
</feature>
<dbReference type="SUPFAM" id="SSF116726">
    <property type="entry name" value="TrkA C-terminal domain-like"/>
    <property type="match status" value="2"/>
</dbReference>
<evidence type="ECO:0000256" key="7">
    <source>
        <dbReference type="ARBA" id="ARBA00023065"/>
    </source>
</evidence>
<feature type="transmembrane region" description="Helical" evidence="9">
    <location>
        <begin position="357"/>
        <end position="379"/>
    </location>
</feature>
<dbReference type="RefSeq" id="WP_090305004.1">
    <property type="nucleotide sequence ID" value="NZ_FNRK01000004.1"/>
</dbReference>
<accession>A0A1H3YPJ8</accession>
<keyword evidence="6 9" id="KW-1133">Transmembrane helix</keyword>
<feature type="transmembrane region" description="Helical" evidence="9">
    <location>
        <begin position="83"/>
        <end position="105"/>
    </location>
</feature>
<dbReference type="PANTHER" id="PTHR32507:SF7">
    <property type="entry name" value="K(+)_H(+) ANTIPORTER NHAP2"/>
    <property type="match status" value="1"/>
</dbReference>
<dbReference type="InterPro" id="IPR006153">
    <property type="entry name" value="Cation/H_exchanger_TM"/>
</dbReference>
<dbReference type="NCBIfam" id="NF003716">
    <property type="entry name" value="PRK05326.1-3"/>
    <property type="match status" value="1"/>
</dbReference>
<evidence type="ECO:0000313" key="11">
    <source>
        <dbReference type="EMBL" id="SEA12954.1"/>
    </source>
</evidence>
<name>A0A1H3YPJ8_9FIRM</name>
<keyword evidence="12" id="KW-1185">Reference proteome</keyword>
<dbReference type="GO" id="GO:0006813">
    <property type="term" value="P:potassium ion transport"/>
    <property type="evidence" value="ECO:0007669"/>
    <property type="project" value="InterPro"/>
</dbReference>
<keyword evidence="7" id="KW-0406">Ion transport</keyword>
<gene>
    <name evidence="11" type="ORF">SAMN04515656_10434</name>
</gene>
<sequence length="536" mass="58179">MTDYLLLIAVAILCCLALYKLSDRMGIPVLLAFIFLGIAFGTDGILRIDFDNYALTEQVCSVALIFIIFYGGFGTRLAEARSIVGQATLLSTLGVVVTAGLTAWFCHGVLGFSWGEGWLAGAVLSATDAASVFSILRMKRLNLKYHTASLLEVESGSNDPIAYMLTMSCIGVILGTGGTTQILGLLASQLCIGGLAGFLFARGAGWLLKRVHLPSGFTMALVVAITILAYALPTWFGGNGYLSVYLLGIGLGNVDFVDKRALVHFFDGVTDLMQMAVFFALGLLAFPSRLPEVFIPALCIGLFITLAARPAMVFALMAPFRAPLRQCMLVSWAGLRGASSMVFMTMAMLAVDPTSDLFHMVFLVVLGSILFQGTLLPWIARHLDMIDAKEDVMKTFSDYSETTPVKFLGSILRADHPWCGCTLNHIQMPPCTIIALIQRGPEFIIPTGSTTLKADDRIVLCAKTTEDLEGVRFEEKKLEPGDKMVGKPLSELSMEKRRLVIMVQREDRTIIPKGSTVLAEGDVLVITVLDQDTLLE</sequence>
<organism evidence="11 12">
    <name type="scientific">Eubacterium aggregans</name>
    <dbReference type="NCBI Taxonomy" id="81409"/>
    <lineage>
        <taxon>Bacteria</taxon>
        <taxon>Bacillati</taxon>
        <taxon>Bacillota</taxon>
        <taxon>Clostridia</taxon>
        <taxon>Eubacteriales</taxon>
        <taxon>Eubacteriaceae</taxon>
        <taxon>Eubacterium</taxon>
    </lineage>
</organism>
<reference evidence="11 12" key="1">
    <citation type="submission" date="2016-10" db="EMBL/GenBank/DDBJ databases">
        <authorList>
            <person name="de Groot N.N."/>
        </authorList>
    </citation>
    <scope>NUCLEOTIDE SEQUENCE [LARGE SCALE GENOMIC DNA]</scope>
    <source>
        <strain evidence="11 12">SR12</strain>
    </source>
</reference>
<dbReference type="STRING" id="81409.SAMN04515656_10434"/>
<dbReference type="PANTHER" id="PTHR32507">
    <property type="entry name" value="NA(+)/H(+) ANTIPORTER 1"/>
    <property type="match status" value="1"/>
</dbReference>
<keyword evidence="5 9" id="KW-0812">Transmembrane</keyword>
<dbReference type="PROSITE" id="PS51202">
    <property type="entry name" value="RCK_C"/>
    <property type="match status" value="2"/>
</dbReference>
<keyword evidence="8 9" id="KW-0472">Membrane</keyword>
<protein>
    <submittedName>
        <fullName evidence="11">Cell volume regulation protein A</fullName>
    </submittedName>
</protein>
<dbReference type="Proteomes" id="UP000199394">
    <property type="component" value="Unassembled WGS sequence"/>
</dbReference>
<keyword evidence="4" id="KW-1003">Cell membrane</keyword>
<feature type="domain" description="RCK C-terminal" evidence="10">
    <location>
        <begin position="463"/>
        <end position="536"/>
    </location>
</feature>
<evidence type="ECO:0000256" key="2">
    <source>
        <dbReference type="ARBA" id="ARBA00022448"/>
    </source>
</evidence>
<feature type="transmembrane region" description="Helical" evidence="9">
    <location>
        <begin position="269"/>
        <end position="287"/>
    </location>
</feature>
<evidence type="ECO:0000256" key="6">
    <source>
        <dbReference type="ARBA" id="ARBA00022989"/>
    </source>
</evidence>
<proteinExistence type="predicted"/>
<dbReference type="GO" id="GO:0008324">
    <property type="term" value="F:monoatomic cation transmembrane transporter activity"/>
    <property type="evidence" value="ECO:0007669"/>
    <property type="project" value="InterPro"/>
</dbReference>
<evidence type="ECO:0000259" key="10">
    <source>
        <dbReference type="PROSITE" id="PS51202"/>
    </source>
</evidence>
<dbReference type="GO" id="GO:0015297">
    <property type="term" value="F:antiporter activity"/>
    <property type="evidence" value="ECO:0007669"/>
    <property type="project" value="UniProtKB-KW"/>
</dbReference>
<feature type="transmembrane region" description="Helical" evidence="9">
    <location>
        <begin position="213"/>
        <end position="232"/>
    </location>
</feature>
<dbReference type="Gene3D" id="3.30.70.1450">
    <property type="entry name" value="Regulator of K+ conductance, C-terminal domain"/>
    <property type="match status" value="2"/>
</dbReference>
<dbReference type="InterPro" id="IPR006037">
    <property type="entry name" value="RCK_C"/>
</dbReference>
<dbReference type="EMBL" id="FNRK01000004">
    <property type="protein sequence ID" value="SEA12954.1"/>
    <property type="molecule type" value="Genomic_DNA"/>
</dbReference>
<dbReference type="InterPro" id="IPR038770">
    <property type="entry name" value="Na+/solute_symporter_sf"/>
</dbReference>
<evidence type="ECO:0000313" key="12">
    <source>
        <dbReference type="Proteomes" id="UP000199394"/>
    </source>
</evidence>
<dbReference type="GO" id="GO:0005886">
    <property type="term" value="C:plasma membrane"/>
    <property type="evidence" value="ECO:0007669"/>
    <property type="project" value="UniProtKB-SubCell"/>
</dbReference>
<evidence type="ECO:0000256" key="8">
    <source>
        <dbReference type="ARBA" id="ARBA00023136"/>
    </source>
</evidence>
<keyword evidence="3" id="KW-0050">Antiport</keyword>
<feature type="transmembrane region" description="Helical" evidence="9">
    <location>
        <begin position="329"/>
        <end position="351"/>
    </location>
</feature>
<dbReference type="NCBIfam" id="NF003715">
    <property type="entry name" value="PRK05326.1-2"/>
    <property type="match status" value="1"/>
</dbReference>
<feature type="transmembrane region" description="Helical" evidence="9">
    <location>
        <begin position="293"/>
        <end position="317"/>
    </location>
</feature>
<evidence type="ECO:0000256" key="1">
    <source>
        <dbReference type="ARBA" id="ARBA00004651"/>
    </source>
</evidence>
<evidence type="ECO:0000256" key="9">
    <source>
        <dbReference type="SAM" id="Phobius"/>
    </source>
</evidence>
<dbReference type="Pfam" id="PF00999">
    <property type="entry name" value="Na_H_Exchanger"/>
    <property type="match status" value="1"/>
</dbReference>
<dbReference type="Pfam" id="PF02080">
    <property type="entry name" value="TrkA_C"/>
    <property type="match status" value="2"/>
</dbReference>
<evidence type="ECO:0000256" key="4">
    <source>
        <dbReference type="ARBA" id="ARBA00022475"/>
    </source>
</evidence>
<feature type="transmembrane region" description="Helical" evidence="9">
    <location>
        <begin position="6"/>
        <end position="22"/>
    </location>
</feature>
<evidence type="ECO:0000256" key="3">
    <source>
        <dbReference type="ARBA" id="ARBA00022449"/>
    </source>
</evidence>
<feature type="transmembrane region" description="Helical" evidence="9">
    <location>
        <begin position="54"/>
        <end position="71"/>
    </location>
</feature>
<evidence type="ECO:0000256" key="5">
    <source>
        <dbReference type="ARBA" id="ARBA00022692"/>
    </source>
</evidence>
<dbReference type="AlphaFoldDB" id="A0A1H3YPJ8"/>